<protein>
    <submittedName>
        <fullName evidence="2">Uncharacterized protein</fullName>
    </submittedName>
</protein>
<organism evidence="2 3">
    <name type="scientific">Kroppenstedtia guangzhouensis</name>
    <dbReference type="NCBI Taxonomy" id="1274356"/>
    <lineage>
        <taxon>Bacteria</taxon>
        <taxon>Bacillati</taxon>
        <taxon>Bacillota</taxon>
        <taxon>Bacilli</taxon>
        <taxon>Bacillales</taxon>
        <taxon>Thermoactinomycetaceae</taxon>
        <taxon>Kroppenstedtia</taxon>
    </lineage>
</organism>
<proteinExistence type="predicted"/>
<dbReference type="Proteomes" id="UP000617979">
    <property type="component" value="Unassembled WGS sequence"/>
</dbReference>
<name>A0ABQ1GPJ5_9BACL</name>
<reference evidence="3" key="1">
    <citation type="journal article" date="2019" name="Int. J. Syst. Evol. Microbiol.">
        <title>The Global Catalogue of Microorganisms (GCM) 10K type strain sequencing project: providing services to taxonomists for standard genome sequencing and annotation.</title>
        <authorList>
            <consortium name="The Broad Institute Genomics Platform"/>
            <consortium name="The Broad Institute Genome Sequencing Center for Infectious Disease"/>
            <person name="Wu L."/>
            <person name="Ma J."/>
        </authorList>
    </citation>
    <scope>NUCLEOTIDE SEQUENCE [LARGE SCALE GENOMIC DNA]</scope>
    <source>
        <strain evidence="3">CGMCC 1.12404</strain>
    </source>
</reference>
<accession>A0ABQ1GPJ5</accession>
<evidence type="ECO:0000256" key="1">
    <source>
        <dbReference type="SAM" id="MobiDB-lite"/>
    </source>
</evidence>
<comment type="caution">
    <text evidence="2">The sequence shown here is derived from an EMBL/GenBank/DDBJ whole genome shotgun (WGS) entry which is preliminary data.</text>
</comment>
<keyword evidence="3" id="KW-1185">Reference proteome</keyword>
<dbReference type="EMBL" id="BMEX01000006">
    <property type="protein sequence ID" value="GGA47643.1"/>
    <property type="molecule type" value="Genomic_DNA"/>
</dbReference>
<sequence length="101" mass="11389">MTWGKRTSPDNDSPPAEKVDFYTITLWIGQGTNTKEELFIESKTKLSHKTFSRLRIDKNPVDNQPGSLIQMGEIDPLTLSPPDARGYPIRHVATSPDPTFF</sequence>
<evidence type="ECO:0000313" key="3">
    <source>
        <dbReference type="Proteomes" id="UP000617979"/>
    </source>
</evidence>
<feature type="region of interest" description="Disordered" evidence="1">
    <location>
        <begin position="77"/>
        <end position="101"/>
    </location>
</feature>
<gene>
    <name evidence="2" type="ORF">GCM10007416_20980</name>
</gene>
<evidence type="ECO:0000313" key="2">
    <source>
        <dbReference type="EMBL" id="GGA47643.1"/>
    </source>
</evidence>